<keyword evidence="2" id="KW-1185">Reference proteome</keyword>
<sequence length="413" mass="46554">MVHSHFPIGHERTIKVYERAVRRVSTVRADGKSTGRRLKKQAHIVFMDSKNYTKCTNSSTVLSVNPYISATMFSAGVLGNCIALVLLEMRRRRQSPSLFQVLVTSLVMTDLLGTFFLSPVVLASYSQNKTLVAMAENNAICAYFGFCMNVLSLATLAIVCAMALERYLSFGQPYFYERHLGKRCGYVTIPVIYLVCVLFCLGPFMGFGVYVQYCPGTWCLFDMSPNDTKDRVYVLVYAFLALVMISTTVVCNLCVVYHLTLMNRRRKVHRVGGVTRRIRFYQRSLSMAEEVEHLLLLVFITGAFVICSFPLVLVVLYSSFFPGINGADDTDLLALRLLSLNSIIDPWVFIILSPSVLRFLWKKLTLLRTKSPKENAFPVGPKLPSPSPVIELQNNEMQYEDRSCGTSEPLTHS</sequence>
<evidence type="ECO:0000313" key="1">
    <source>
        <dbReference type="EMBL" id="KAJ8009323.1"/>
    </source>
</evidence>
<protein>
    <submittedName>
        <fullName evidence="1">Uncharacterized protein</fullName>
    </submittedName>
</protein>
<proteinExistence type="predicted"/>
<evidence type="ECO:0000313" key="2">
    <source>
        <dbReference type="Proteomes" id="UP001157502"/>
    </source>
</evidence>
<name>A0ACC2H186_DALPE</name>
<comment type="caution">
    <text evidence="1">The sequence shown here is derived from an EMBL/GenBank/DDBJ whole genome shotgun (WGS) entry which is preliminary data.</text>
</comment>
<gene>
    <name evidence="1" type="ORF">DPEC_G00087700</name>
</gene>
<reference evidence="1" key="1">
    <citation type="submission" date="2021-05" db="EMBL/GenBank/DDBJ databases">
        <authorList>
            <person name="Pan Q."/>
            <person name="Jouanno E."/>
            <person name="Zahm M."/>
            <person name="Klopp C."/>
            <person name="Cabau C."/>
            <person name="Louis A."/>
            <person name="Berthelot C."/>
            <person name="Parey E."/>
            <person name="Roest Crollius H."/>
            <person name="Montfort J."/>
            <person name="Robinson-Rechavi M."/>
            <person name="Bouchez O."/>
            <person name="Lampietro C."/>
            <person name="Lopez Roques C."/>
            <person name="Donnadieu C."/>
            <person name="Postlethwait J."/>
            <person name="Bobe J."/>
            <person name="Dillon D."/>
            <person name="Chandos A."/>
            <person name="von Hippel F."/>
            <person name="Guiguen Y."/>
        </authorList>
    </citation>
    <scope>NUCLEOTIDE SEQUENCE</scope>
    <source>
        <strain evidence="1">YG-Jan2019</strain>
    </source>
</reference>
<organism evidence="1 2">
    <name type="scientific">Dallia pectoralis</name>
    <name type="common">Alaska blackfish</name>
    <dbReference type="NCBI Taxonomy" id="75939"/>
    <lineage>
        <taxon>Eukaryota</taxon>
        <taxon>Metazoa</taxon>
        <taxon>Chordata</taxon>
        <taxon>Craniata</taxon>
        <taxon>Vertebrata</taxon>
        <taxon>Euteleostomi</taxon>
        <taxon>Actinopterygii</taxon>
        <taxon>Neopterygii</taxon>
        <taxon>Teleostei</taxon>
        <taxon>Protacanthopterygii</taxon>
        <taxon>Esociformes</taxon>
        <taxon>Umbridae</taxon>
        <taxon>Dallia</taxon>
    </lineage>
</organism>
<dbReference type="Proteomes" id="UP001157502">
    <property type="component" value="Chromosome 7"/>
</dbReference>
<accession>A0ACC2H186</accession>
<dbReference type="EMBL" id="CM055734">
    <property type="protein sequence ID" value="KAJ8009323.1"/>
    <property type="molecule type" value="Genomic_DNA"/>
</dbReference>